<dbReference type="AlphaFoldDB" id="A0A1M5GMN0"/>
<reference evidence="3" key="1">
    <citation type="submission" date="2016-11" db="EMBL/GenBank/DDBJ databases">
        <authorList>
            <person name="Varghese N."/>
            <person name="Submissions S."/>
        </authorList>
    </citation>
    <scope>NUCLEOTIDE SEQUENCE [LARGE SCALE GENOMIC DNA]</scope>
    <source>
        <strain evidence="3">DSM 27370</strain>
    </source>
</reference>
<evidence type="ECO:0000313" key="2">
    <source>
        <dbReference type="EMBL" id="SHG05040.1"/>
    </source>
</evidence>
<dbReference type="Proteomes" id="UP000184480">
    <property type="component" value="Unassembled WGS sequence"/>
</dbReference>
<gene>
    <name evidence="2" type="ORF">SAMN05444362_11468</name>
</gene>
<dbReference type="SUPFAM" id="SSF47413">
    <property type="entry name" value="lambda repressor-like DNA-binding domains"/>
    <property type="match status" value="1"/>
</dbReference>
<dbReference type="GO" id="GO:0003677">
    <property type="term" value="F:DNA binding"/>
    <property type="evidence" value="ECO:0007669"/>
    <property type="project" value="UniProtKB-KW"/>
</dbReference>
<dbReference type="Gene3D" id="1.10.260.40">
    <property type="entry name" value="lambda repressor-like DNA-binding domains"/>
    <property type="match status" value="1"/>
</dbReference>
<dbReference type="PROSITE" id="PS50943">
    <property type="entry name" value="HTH_CROC1"/>
    <property type="match status" value="1"/>
</dbReference>
<keyword evidence="3" id="KW-1185">Reference proteome</keyword>
<protein>
    <submittedName>
        <fullName evidence="2">DNA-binding transcriptional regulator, XRE-family HTH domain</fullName>
    </submittedName>
</protein>
<organism evidence="2 3">
    <name type="scientific">Dysgonomonas macrotermitis</name>
    <dbReference type="NCBI Taxonomy" id="1346286"/>
    <lineage>
        <taxon>Bacteria</taxon>
        <taxon>Pseudomonadati</taxon>
        <taxon>Bacteroidota</taxon>
        <taxon>Bacteroidia</taxon>
        <taxon>Bacteroidales</taxon>
        <taxon>Dysgonomonadaceae</taxon>
        <taxon>Dysgonomonas</taxon>
    </lineage>
</organism>
<evidence type="ECO:0000313" key="3">
    <source>
        <dbReference type="Proteomes" id="UP000184480"/>
    </source>
</evidence>
<accession>A0A1M5GMN0</accession>
<dbReference type="STRING" id="1346286.SAMN05444362_11468"/>
<dbReference type="EMBL" id="FQUC01000014">
    <property type="protein sequence ID" value="SHG05040.1"/>
    <property type="molecule type" value="Genomic_DNA"/>
</dbReference>
<evidence type="ECO:0000259" key="1">
    <source>
        <dbReference type="PROSITE" id="PS50943"/>
    </source>
</evidence>
<dbReference type="CDD" id="cd00093">
    <property type="entry name" value="HTH_XRE"/>
    <property type="match status" value="1"/>
</dbReference>
<dbReference type="InterPro" id="IPR010982">
    <property type="entry name" value="Lambda_DNA-bd_dom_sf"/>
</dbReference>
<feature type="domain" description="HTH cro/C1-type" evidence="1">
    <location>
        <begin position="16"/>
        <end position="68"/>
    </location>
</feature>
<dbReference type="OrthoDB" id="674774at2"/>
<dbReference type="SMART" id="SM00530">
    <property type="entry name" value="HTH_XRE"/>
    <property type="match status" value="1"/>
</dbReference>
<dbReference type="Pfam" id="PF01381">
    <property type="entry name" value="HTH_3"/>
    <property type="match status" value="1"/>
</dbReference>
<keyword evidence="2" id="KW-0238">DNA-binding</keyword>
<proteinExistence type="predicted"/>
<name>A0A1M5GMN0_9BACT</name>
<dbReference type="RefSeq" id="WP_062181795.1">
    <property type="nucleotide sequence ID" value="NZ_BBXL01000014.1"/>
</dbReference>
<dbReference type="InterPro" id="IPR001387">
    <property type="entry name" value="Cro/C1-type_HTH"/>
</dbReference>
<sequence length="131" mass="15143">MDTTEAKKRSDGYNAKRIREILGVKQEDLAERLGLSQRTVSKLEQTDILKDEQLEAIAKALNVPVDAIKNFNEERTINIIANTYNDEAVSYAVHYKCTFNPLEKVVELYERMLQTEREKVALLEEVLKEKK</sequence>